<keyword evidence="3" id="KW-1185">Reference proteome</keyword>
<name>A0AAV9GD40_9PEZI</name>
<feature type="chain" id="PRO_5043843937" description="Apple domain-containing protein" evidence="1">
    <location>
        <begin position="25"/>
        <end position="163"/>
    </location>
</feature>
<proteinExistence type="predicted"/>
<evidence type="ECO:0008006" key="4">
    <source>
        <dbReference type="Google" id="ProtNLM"/>
    </source>
</evidence>
<evidence type="ECO:0000256" key="1">
    <source>
        <dbReference type="SAM" id="SignalP"/>
    </source>
</evidence>
<gene>
    <name evidence="2" type="ORF">QBC34DRAFT_411545</name>
</gene>
<dbReference type="AlphaFoldDB" id="A0AAV9GD40"/>
<comment type="caution">
    <text evidence="2">The sequence shown here is derived from an EMBL/GenBank/DDBJ whole genome shotgun (WGS) entry which is preliminary data.</text>
</comment>
<accession>A0AAV9GD40</accession>
<reference evidence="2" key="1">
    <citation type="journal article" date="2023" name="Mol. Phylogenet. Evol.">
        <title>Genome-scale phylogeny and comparative genomics of the fungal order Sordariales.</title>
        <authorList>
            <person name="Hensen N."/>
            <person name="Bonometti L."/>
            <person name="Westerberg I."/>
            <person name="Brannstrom I.O."/>
            <person name="Guillou S."/>
            <person name="Cros-Aarteil S."/>
            <person name="Calhoun S."/>
            <person name="Haridas S."/>
            <person name="Kuo A."/>
            <person name="Mondo S."/>
            <person name="Pangilinan J."/>
            <person name="Riley R."/>
            <person name="LaButti K."/>
            <person name="Andreopoulos B."/>
            <person name="Lipzen A."/>
            <person name="Chen C."/>
            <person name="Yan M."/>
            <person name="Daum C."/>
            <person name="Ng V."/>
            <person name="Clum A."/>
            <person name="Steindorff A."/>
            <person name="Ohm R.A."/>
            <person name="Martin F."/>
            <person name="Silar P."/>
            <person name="Natvig D.O."/>
            <person name="Lalanne C."/>
            <person name="Gautier V."/>
            <person name="Ament-Velasquez S.L."/>
            <person name="Kruys A."/>
            <person name="Hutchinson M.I."/>
            <person name="Powell A.J."/>
            <person name="Barry K."/>
            <person name="Miller A.N."/>
            <person name="Grigoriev I.V."/>
            <person name="Debuchy R."/>
            <person name="Gladieux P."/>
            <person name="Hiltunen Thoren M."/>
            <person name="Johannesson H."/>
        </authorList>
    </citation>
    <scope>NUCLEOTIDE SEQUENCE</scope>
    <source>
        <strain evidence="2">PSN243</strain>
    </source>
</reference>
<dbReference type="EMBL" id="MU865957">
    <property type="protein sequence ID" value="KAK4446350.1"/>
    <property type="molecule type" value="Genomic_DNA"/>
</dbReference>
<feature type="signal peptide" evidence="1">
    <location>
        <begin position="1"/>
        <end position="24"/>
    </location>
</feature>
<evidence type="ECO:0000313" key="2">
    <source>
        <dbReference type="EMBL" id="KAK4446350.1"/>
    </source>
</evidence>
<organism evidence="2 3">
    <name type="scientific">Podospora aff. communis PSN243</name>
    <dbReference type="NCBI Taxonomy" id="3040156"/>
    <lineage>
        <taxon>Eukaryota</taxon>
        <taxon>Fungi</taxon>
        <taxon>Dikarya</taxon>
        <taxon>Ascomycota</taxon>
        <taxon>Pezizomycotina</taxon>
        <taxon>Sordariomycetes</taxon>
        <taxon>Sordariomycetidae</taxon>
        <taxon>Sordariales</taxon>
        <taxon>Podosporaceae</taxon>
        <taxon>Podospora</taxon>
    </lineage>
</organism>
<keyword evidence="1" id="KW-0732">Signal</keyword>
<dbReference type="Gene3D" id="3.50.4.10">
    <property type="entry name" value="Hepatocyte Growth Factor"/>
    <property type="match status" value="1"/>
</dbReference>
<dbReference type="Proteomes" id="UP001321760">
    <property type="component" value="Unassembled WGS sequence"/>
</dbReference>
<evidence type="ECO:0000313" key="3">
    <source>
        <dbReference type="Proteomes" id="UP001321760"/>
    </source>
</evidence>
<protein>
    <recommendedName>
        <fullName evidence="4">Apple domain-containing protein</fullName>
    </recommendedName>
</protein>
<reference evidence="2" key="2">
    <citation type="submission" date="2023-05" db="EMBL/GenBank/DDBJ databases">
        <authorList>
            <consortium name="Lawrence Berkeley National Laboratory"/>
            <person name="Steindorff A."/>
            <person name="Hensen N."/>
            <person name="Bonometti L."/>
            <person name="Westerberg I."/>
            <person name="Brannstrom I.O."/>
            <person name="Guillou S."/>
            <person name="Cros-Aarteil S."/>
            <person name="Calhoun S."/>
            <person name="Haridas S."/>
            <person name="Kuo A."/>
            <person name="Mondo S."/>
            <person name="Pangilinan J."/>
            <person name="Riley R."/>
            <person name="Labutti K."/>
            <person name="Andreopoulos B."/>
            <person name="Lipzen A."/>
            <person name="Chen C."/>
            <person name="Yanf M."/>
            <person name="Daum C."/>
            <person name="Ng V."/>
            <person name="Clum A."/>
            <person name="Ohm R."/>
            <person name="Martin F."/>
            <person name="Silar P."/>
            <person name="Natvig D."/>
            <person name="Lalanne C."/>
            <person name="Gautier V."/>
            <person name="Ament-Velasquez S.L."/>
            <person name="Kruys A."/>
            <person name="Hutchinson M.I."/>
            <person name="Powell A.J."/>
            <person name="Barry K."/>
            <person name="Miller A.N."/>
            <person name="Grigoriev I.V."/>
            <person name="Debuchy R."/>
            <person name="Gladieux P."/>
            <person name="Thoren M.H."/>
            <person name="Johannesson H."/>
        </authorList>
    </citation>
    <scope>NUCLEOTIDE SEQUENCE</scope>
    <source>
        <strain evidence="2">PSN243</strain>
    </source>
</reference>
<sequence>MGWIHKILAGFGLRVLALTSGTLAQATPAAGTAVLACPTPLRTFEPDCTLSDFKTYTSPAGHIYLIGCFTAGAWGGRHDIMAASWHASPEACADHCAGFAQCKGFTFSGSSGPWANCYIYDALPNPQVTKQSGYGGVALDAFLLAHAWGGSLPEVEARDSSWR</sequence>